<keyword evidence="4 7" id="KW-0561">Oxygen transport</keyword>
<comment type="similarity">
    <text evidence="1 7">Belongs to the truncated hemoglobin family. Group I subfamily.</text>
</comment>
<dbReference type="EMBL" id="QFYS01000001">
    <property type="protein sequence ID" value="RAK68453.1"/>
    <property type="molecule type" value="Genomic_DNA"/>
</dbReference>
<comment type="cofactor">
    <cofactor evidence="8">
        <name>heme</name>
        <dbReference type="ChEBI" id="CHEBI:30413"/>
    </cofactor>
    <text evidence="8">Binds 1 heme group per subunit.</text>
</comment>
<dbReference type="GO" id="GO:0005344">
    <property type="term" value="F:oxygen carrier activity"/>
    <property type="evidence" value="ECO:0007669"/>
    <property type="project" value="UniProtKB-UniRule"/>
</dbReference>
<evidence type="ECO:0000256" key="7">
    <source>
        <dbReference type="PIRNR" id="PIRNR002030"/>
    </source>
</evidence>
<organism evidence="9 10">
    <name type="scientific">Phenylobacterium kunshanense</name>
    <dbReference type="NCBI Taxonomy" id="1445034"/>
    <lineage>
        <taxon>Bacteria</taxon>
        <taxon>Pseudomonadati</taxon>
        <taxon>Pseudomonadota</taxon>
        <taxon>Alphaproteobacteria</taxon>
        <taxon>Caulobacterales</taxon>
        <taxon>Caulobacteraceae</taxon>
        <taxon>Phenylobacterium</taxon>
    </lineage>
</organism>
<evidence type="ECO:0000256" key="8">
    <source>
        <dbReference type="PIRSR" id="PIRSR002030-1"/>
    </source>
</evidence>
<gene>
    <name evidence="9" type="ORF">DJ019_00010</name>
</gene>
<dbReference type="InterPro" id="IPR019795">
    <property type="entry name" value="Globin_bac-like_CS"/>
</dbReference>
<dbReference type="GO" id="GO:0046872">
    <property type="term" value="F:metal ion binding"/>
    <property type="evidence" value="ECO:0007669"/>
    <property type="project" value="UniProtKB-UniRule"/>
</dbReference>
<evidence type="ECO:0000256" key="5">
    <source>
        <dbReference type="ARBA" id="ARBA00022723"/>
    </source>
</evidence>
<proteinExistence type="inferred from homology"/>
<comment type="caution">
    <text evidence="9">The sequence shown here is derived from an EMBL/GenBank/DDBJ whole genome shotgun (WGS) entry which is preliminary data.</text>
</comment>
<keyword evidence="10" id="KW-1185">Reference proteome</keyword>
<name>A0A328BMW3_9CAUL</name>
<dbReference type="SUPFAM" id="SSF46458">
    <property type="entry name" value="Globin-like"/>
    <property type="match status" value="1"/>
</dbReference>
<dbReference type="RefSeq" id="WP_111273945.1">
    <property type="nucleotide sequence ID" value="NZ_QFYS01000001.1"/>
</dbReference>
<accession>A0A328BMW3</accession>
<dbReference type="Pfam" id="PF01152">
    <property type="entry name" value="Bac_globin"/>
    <property type="match status" value="1"/>
</dbReference>
<reference evidence="9 10" key="1">
    <citation type="submission" date="2018-05" db="EMBL/GenBank/DDBJ databases">
        <authorList>
            <person name="Lanie J.A."/>
            <person name="Ng W.-L."/>
            <person name="Kazmierczak K.M."/>
            <person name="Andrzejewski T.M."/>
            <person name="Davidsen T.M."/>
            <person name="Wayne K.J."/>
            <person name="Tettelin H."/>
            <person name="Glass J.I."/>
            <person name="Rusch D."/>
            <person name="Podicherti R."/>
            <person name="Tsui H.-C.T."/>
            <person name="Winkler M.E."/>
        </authorList>
    </citation>
    <scope>NUCLEOTIDE SEQUENCE [LARGE SCALE GENOMIC DNA]</scope>
    <source>
        <strain evidence="9 10">BUT-10</strain>
    </source>
</reference>
<evidence type="ECO:0000313" key="9">
    <source>
        <dbReference type="EMBL" id="RAK68453.1"/>
    </source>
</evidence>
<evidence type="ECO:0000256" key="6">
    <source>
        <dbReference type="ARBA" id="ARBA00023004"/>
    </source>
</evidence>
<dbReference type="GO" id="GO:0019825">
    <property type="term" value="F:oxygen binding"/>
    <property type="evidence" value="ECO:0007669"/>
    <property type="project" value="InterPro"/>
</dbReference>
<dbReference type="PIRSF" id="PIRSF002030">
    <property type="entry name" value="Globin_Protozoa/Cyanobacteria"/>
    <property type="match status" value="1"/>
</dbReference>
<keyword evidence="6 7" id="KW-0408">Iron</keyword>
<sequence>MTTLYERIGGAPAVKAAVDIFYGKVLADDRIAHFFDGVDMANQNAKQRAFLIMAFGGPNAYTGADMRRGHAHLVARGLNDGHFDAVVENLAATLTELGVPASDIAEVAKIAESVRDDVLGREPVAA</sequence>
<dbReference type="Gene3D" id="1.10.490.10">
    <property type="entry name" value="Globins"/>
    <property type="match status" value="1"/>
</dbReference>
<dbReference type="InterPro" id="IPR012292">
    <property type="entry name" value="Globin/Proto"/>
</dbReference>
<dbReference type="OrthoDB" id="9795814at2"/>
<evidence type="ECO:0000313" key="10">
    <source>
        <dbReference type="Proteomes" id="UP000249524"/>
    </source>
</evidence>
<evidence type="ECO:0000256" key="4">
    <source>
        <dbReference type="ARBA" id="ARBA00022621"/>
    </source>
</evidence>
<evidence type="ECO:0000256" key="2">
    <source>
        <dbReference type="ARBA" id="ARBA00022448"/>
    </source>
</evidence>
<dbReference type="GO" id="GO:0020037">
    <property type="term" value="F:heme binding"/>
    <property type="evidence" value="ECO:0007669"/>
    <property type="project" value="InterPro"/>
</dbReference>
<dbReference type="AlphaFoldDB" id="A0A328BMW3"/>
<protein>
    <recommendedName>
        <fullName evidence="7">Group 1 truncated hemoglobin</fullName>
    </recommendedName>
</protein>
<dbReference type="InterPro" id="IPR001486">
    <property type="entry name" value="Hemoglobin_trunc"/>
</dbReference>
<dbReference type="Proteomes" id="UP000249524">
    <property type="component" value="Unassembled WGS sequence"/>
</dbReference>
<keyword evidence="5 7" id="KW-0479">Metal-binding</keyword>
<dbReference type="CDD" id="cd00454">
    <property type="entry name" value="TrHb1_N"/>
    <property type="match status" value="1"/>
</dbReference>
<dbReference type="PROSITE" id="PS01213">
    <property type="entry name" value="GLOBIN_FAM_2"/>
    <property type="match status" value="1"/>
</dbReference>
<evidence type="ECO:0000256" key="3">
    <source>
        <dbReference type="ARBA" id="ARBA00022617"/>
    </source>
</evidence>
<keyword evidence="2 7" id="KW-0813">Transport</keyword>
<dbReference type="InterPro" id="IPR016339">
    <property type="entry name" value="Hemoglobin_trunc_I"/>
</dbReference>
<keyword evidence="3 7" id="KW-0349">Heme</keyword>
<dbReference type="InterPro" id="IPR009050">
    <property type="entry name" value="Globin-like_sf"/>
</dbReference>
<evidence type="ECO:0000256" key="1">
    <source>
        <dbReference type="ARBA" id="ARBA00009660"/>
    </source>
</evidence>
<feature type="binding site" description="proximal binding residue" evidence="8">
    <location>
        <position position="70"/>
    </location>
    <ligand>
        <name>heme</name>
        <dbReference type="ChEBI" id="CHEBI:30413"/>
    </ligand>
    <ligandPart>
        <name>Fe</name>
        <dbReference type="ChEBI" id="CHEBI:18248"/>
    </ligandPart>
</feature>